<dbReference type="InterPro" id="IPR021858">
    <property type="entry name" value="Fun_TF"/>
</dbReference>
<evidence type="ECO:0008006" key="4">
    <source>
        <dbReference type="Google" id="ProtNLM"/>
    </source>
</evidence>
<dbReference type="AlphaFoldDB" id="A0AAN7ZLU3"/>
<gene>
    <name evidence="2" type="ORF">LTR97_009622</name>
</gene>
<dbReference type="Pfam" id="PF11951">
    <property type="entry name" value="Fungal_trans_2"/>
    <property type="match status" value="1"/>
</dbReference>
<evidence type="ECO:0000313" key="3">
    <source>
        <dbReference type="Proteomes" id="UP001310594"/>
    </source>
</evidence>
<dbReference type="Proteomes" id="UP001310594">
    <property type="component" value="Unassembled WGS sequence"/>
</dbReference>
<sequence length="610" mass="66718">MPAGKDIRFVVVSNPDQLRNRAELRLNRQHVMHNYLAKEASKPTSTDARVNGQRSEGRRKRATSPSTTTDSSTTDTSIGSSASSGLSRTRADKNSQTQAGYRFATFRAENASSSSETSGDSRPKVRKIRTAKSRIGLGSTGGSLVAGISGGFRNYTYLGTKAEEVPFTPDRLGSGLDPFDCWPAFDETSLRVNELKWSCSRRFGSRGIADYWVPALLSARHAFLSTIAISSAHDDIMRRSARPPDERPKHESVQRARVRQEVTSMINQSMSDPQMQMSDATMVAVLHLLNAEMMGCDDDIMRTHQQGLSAMVTSRGGLSMLGVNGQLAGVTTITMYIIAILRETRPGQPFIEYAGNSKSETVWKDSRPFPESPILCRSSGYRTIHNTCAPDGPTSRLLELTRQLTNVFVEGSARHEDASSDSRSEQLREMEVGLFAVAANIFGSTAAEDLEFANMSDRYTYEAIRVTSQLFAHALISRVPFSQAAQQLQATGLYRSLQPGPLSTDAPYMEGCAMHIHIRNALMRTDTADCWGHMAGVLFWVALVAGAAANPEVAPGGYVHRRESGEDEEARKFVAAIVVRCSIVLGFEFGSAVMETVKSMSSIQQALVQV</sequence>
<dbReference type="PANTHER" id="PTHR37540:SF5">
    <property type="entry name" value="TRANSCRIPTION FACTOR DOMAIN-CONTAINING PROTEIN"/>
    <property type="match status" value="1"/>
</dbReference>
<evidence type="ECO:0000313" key="2">
    <source>
        <dbReference type="EMBL" id="KAK5694004.1"/>
    </source>
</evidence>
<feature type="region of interest" description="Disordered" evidence="1">
    <location>
        <begin position="36"/>
        <end position="132"/>
    </location>
</feature>
<feature type="compositionally biased region" description="Polar residues" evidence="1">
    <location>
        <begin position="42"/>
        <end position="54"/>
    </location>
</feature>
<name>A0AAN7ZLU3_9PEZI</name>
<feature type="compositionally biased region" description="Low complexity" evidence="1">
    <location>
        <begin position="63"/>
        <end position="88"/>
    </location>
</feature>
<evidence type="ECO:0000256" key="1">
    <source>
        <dbReference type="SAM" id="MobiDB-lite"/>
    </source>
</evidence>
<comment type="caution">
    <text evidence="2">The sequence shown here is derived from an EMBL/GenBank/DDBJ whole genome shotgun (WGS) entry which is preliminary data.</text>
</comment>
<dbReference type="PANTHER" id="PTHR37540">
    <property type="entry name" value="TRANSCRIPTION FACTOR (ACR-2), PUTATIVE-RELATED-RELATED"/>
    <property type="match status" value="1"/>
</dbReference>
<dbReference type="EMBL" id="JAVRQU010000016">
    <property type="protein sequence ID" value="KAK5694004.1"/>
    <property type="molecule type" value="Genomic_DNA"/>
</dbReference>
<organism evidence="2 3">
    <name type="scientific">Elasticomyces elasticus</name>
    <dbReference type="NCBI Taxonomy" id="574655"/>
    <lineage>
        <taxon>Eukaryota</taxon>
        <taxon>Fungi</taxon>
        <taxon>Dikarya</taxon>
        <taxon>Ascomycota</taxon>
        <taxon>Pezizomycotina</taxon>
        <taxon>Dothideomycetes</taxon>
        <taxon>Dothideomycetidae</taxon>
        <taxon>Mycosphaerellales</taxon>
        <taxon>Teratosphaeriaceae</taxon>
        <taxon>Elasticomyces</taxon>
    </lineage>
</organism>
<reference evidence="2" key="1">
    <citation type="submission" date="2023-08" db="EMBL/GenBank/DDBJ databases">
        <title>Black Yeasts Isolated from many extreme environments.</title>
        <authorList>
            <person name="Coleine C."/>
            <person name="Stajich J.E."/>
            <person name="Selbmann L."/>
        </authorList>
    </citation>
    <scope>NUCLEOTIDE SEQUENCE</scope>
    <source>
        <strain evidence="2">CCFEE 5810</strain>
    </source>
</reference>
<proteinExistence type="predicted"/>
<feature type="compositionally biased region" description="Polar residues" evidence="1">
    <location>
        <begin position="110"/>
        <end position="120"/>
    </location>
</feature>
<protein>
    <recommendedName>
        <fullName evidence="4">Tachykinin family protein</fullName>
    </recommendedName>
</protein>
<accession>A0AAN7ZLU3</accession>